<keyword evidence="2" id="KW-1185">Reference proteome</keyword>
<proteinExistence type="predicted"/>
<accession>A0A2I0VMU1</accession>
<dbReference type="EMBL" id="KZ503396">
    <property type="protein sequence ID" value="PKU64735.1"/>
    <property type="molecule type" value="Genomic_DNA"/>
</dbReference>
<organism evidence="1 2">
    <name type="scientific">Dendrobium catenatum</name>
    <dbReference type="NCBI Taxonomy" id="906689"/>
    <lineage>
        <taxon>Eukaryota</taxon>
        <taxon>Viridiplantae</taxon>
        <taxon>Streptophyta</taxon>
        <taxon>Embryophyta</taxon>
        <taxon>Tracheophyta</taxon>
        <taxon>Spermatophyta</taxon>
        <taxon>Magnoliopsida</taxon>
        <taxon>Liliopsida</taxon>
        <taxon>Asparagales</taxon>
        <taxon>Orchidaceae</taxon>
        <taxon>Epidendroideae</taxon>
        <taxon>Malaxideae</taxon>
        <taxon>Dendrobiinae</taxon>
        <taxon>Dendrobium</taxon>
    </lineage>
</organism>
<protein>
    <submittedName>
        <fullName evidence="1">Uncharacterized protein</fullName>
    </submittedName>
</protein>
<gene>
    <name evidence="1" type="ORF">MA16_Dca020364</name>
</gene>
<reference evidence="1 2" key="1">
    <citation type="journal article" date="2016" name="Sci. Rep.">
        <title>The Dendrobium catenatum Lindl. genome sequence provides insights into polysaccharide synthase, floral development and adaptive evolution.</title>
        <authorList>
            <person name="Zhang G.Q."/>
            <person name="Xu Q."/>
            <person name="Bian C."/>
            <person name="Tsai W.C."/>
            <person name="Yeh C.M."/>
            <person name="Liu K.W."/>
            <person name="Yoshida K."/>
            <person name="Zhang L.S."/>
            <person name="Chang S.B."/>
            <person name="Chen F."/>
            <person name="Shi Y."/>
            <person name="Su Y.Y."/>
            <person name="Zhang Y.Q."/>
            <person name="Chen L.J."/>
            <person name="Yin Y."/>
            <person name="Lin M."/>
            <person name="Huang H."/>
            <person name="Deng H."/>
            <person name="Wang Z.W."/>
            <person name="Zhu S.L."/>
            <person name="Zhao X."/>
            <person name="Deng C."/>
            <person name="Niu S.C."/>
            <person name="Huang J."/>
            <person name="Wang M."/>
            <person name="Liu G.H."/>
            <person name="Yang H.J."/>
            <person name="Xiao X.J."/>
            <person name="Hsiao Y.Y."/>
            <person name="Wu W.L."/>
            <person name="Chen Y.Y."/>
            <person name="Mitsuda N."/>
            <person name="Ohme-Takagi M."/>
            <person name="Luo Y.B."/>
            <person name="Van de Peer Y."/>
            <person name="Liu Z.J."/>
        </authorList>
    </citation>
    <scope>NUCLEOTIDE SEQUENCE [LARGE SCALE GENOMIC DNA]</scope>
    <source>
        <tissue evidence="1">The whole plant</tissue>
    </source>
</reference>
<dbReference type="AlphaFoldDB" id="A0A2I0VMU1"/>
<evidence type="ECO:0000313" key="2">
    <source>
        <dbReference type="Proteomes" id="UP000233837"/>
    </source>
</evidence>
<dbReference type="Proteomes" id="UP000233837">
    <property type="component" value="Unassembled WGS sequence"/>
</dbReference>
<reference evidence="1 2" key="2">
    <citation type="journal article" date="2017" name="Nature">
        <title>The Apostasia genome and the evolution of orchids.</title>
        <authorList>
            <person name="Zhang G.Q."/>
            <person name="Liu K.W."/>
            <person name="Li Z."/>
            <person name="Lohaus R."/>
            <person name="Hsiao Y.Y."/>
            <person name="Niu S.C."/>
            <person name="Wang J.Y."/>
            <person name="Lin Y.C."/>
            <person name="Xu Q."/>
            <person name="Chen L.J."/>
            <person name="Yoshida K."/>
            <person name="Fujiwara S."/>
            <person name="Wang Z.W."/>
            <person name="Zhang Y.Q."/>
            <person name="Mitsuda N."/>
            <person name="Wang M."/>
            <person name="Liu G.H."/>
            <person name="Pecoraro L."/>
            <person name="Huang H.X."/>
            <person name="Xiao X.J."/>
            <person name="Lin M."/>
            <person name="Wu X.Y."/>
            <person name="Wu W.L."/>
            <person name="Chen Y.Y."/>
            <person name="Chang S.B."/>
            <person name="Sakamoto S."/>
            <person name="Ohme-Takagi M."/>
            <person name="Yagi M."/>
            <person name="Zeng S.J."/>
            <person name="Shen C.Y."/>
            <person name="Yeh C.M."/>
            <person name="Luo Y.B."/>
            <person name="Tsai W.C."/>
            <person name="Van de Peer Y."/>
            <person name="Liu Z.J."/>
        </authorList>
    </citation>
    <scope>NUCLEOTIDE SEQUENCE [LARGE SCALE GENOMIC DNA]</scope>
    <source>
        <tissue evidence="1">The whole plant</tissue>
    </source>
</reference>
<sequence length="118" mass="13075">MAGCCWIYRDCSGRFNCSAEVDVFVDYCCYMALAEGFFRTAGYFGLYPWFPFLGARKAASGSESIIGDNDDYCWTLFPLEGRSSATSGFIGGFSFIELSHGFASFPLQSLLVTFTFSE</sequence>
<evidence type="ECO:0000313" key="1">
    <source>
        <dbReference type="EMBL" id="PKU64735.1"/>
    </source>
</evidence>
<name>A0A2I0VMU1_9ASPA</name>